<name>A0ABS0VRP0_9CORY</name>
<gene>
    <name evidence="3" type="ORF">JDV76_00395</name>
</gene>
<keyword evidence="2" id="KW-0812">Transmembrane</keyword>
<dbReference type="InterPro" id="IPR023840">
    <property type="entry name" value="T7SS_Rv3446c"/>
</dbReference>
<dbReference type="EMBL" id="JAEIOT010000004">
    <property type="protein sequence ID" value="MBI8999445.1"/>
    <property type="molecule type" value="Genomic_DNA"/>
</dbReference>
<protein>
    <submittedName>
        <fullName evidence="3">Type VII secretion-associated protein</fullName>
    </submittedName>
</protein>
<keyword evidence="4" id="KW-1185">Reference proteome</keyword>
<evidence type="ECO:0000256" key="1">
    <source>
        <dbReference type="SAM" id="MobiDB-lite"/>
    </source>
</evidence>
<sequence length="338" mass="36128">MRITILATATVFELTDTEGGQQTIFRNDLVPDDSPQWLDAVVDEAKGLIGGDWVRCPVTVVAADPDSAELLSDVLLADGAEVDREDLQPSVRGTDGAHTRHAGQLRGELTIRRPRSGSRHRAPFRPTFFHAAVVAVVLGVVAVSWWSLGDGGDGPEETTAPESSAVVSSTTLTEETHPRQESESPETPPETPSGSVVLDAGNISVTMPDGYILNPGATGDVMATGPDPDLRIHLAADPGLGLPPETILEEVAMRVATDPVLHRADRAGLRPAVEAVTYREDPGDGSFVDWITWVEEDHQLSVGCHTRTAPTVAQRAICRMAVNSVVLRKDAPPEKIQE</sequence>
<accession>A0ABS0VRP0</accession>
<feature type="transmembrane region" description="Helical" evidence="2">
    <location>
        <begin position="128"/>
        <end position="148"/>
    </location>
</feature>
<evidence type="ECO:0000256" key="2">
    <source>
        <dbReference type="SAM" id="Phobius"/>
    </source>
</evidence>
<evidence type="ECO:0000313" key="3">
    <source>
        <dbReference type="EMBL" id="MBI8999445.1"/>
    </source>
</evidence>
<feature type="compositionally biased region" description="Polar residues" evidence="1">
    <location>
        <begin position="160"/>
        <end position="173"/>
    </location>
</feature>
<dbReference type="RefSeq" id="WP_198734911.1">
    <property type="nucleotide sequence ID" value="NZ_JAEIOT010000004.1"/>
</dbReference>
<dbReference type="NCBIfam" id="TIGR03931">
    <property type="entry name" value="T7SS_Rv3446c"/>
    <property type="match status" value="1"/>
</dbReference>
<keyword evidence="2" id="KW-0472">Membrane</keyword>
<evidence type="ECO:0000313" key="4">
    <source>
        <dbReference type="Proteomes" id="UP000625574"/>
    </source>
</evidence>
<feature type="region of interest" description="Disordered" evidence="1">
    <location>
        <begin position="151"/>
        <end position="198"/>
    </location>
</feature>
<proteinExistence type="predicted"/>
<organism evidence="3 4">
    <name type="scientific">Corynebacterium marambiense</name>
    <dbReference type="NCBI Taxonomy" id="2765364"/>
    <lineage>
        <taxon>Bacteria</taxon>
        <taxon>Bacillati</taxon>
        <taxon>Actinomycetota</taxon>
        <taxon>Actinomycetes</taxon>
        <taxon>Mycobacteriales</taxon>
        <taxon>Corynebacteriaceae</taxon>
        <taxon>Corynebacterium</taxon>
    </lineage>
</organism>
<reference evidence="3 4" key="1">
    <citation type="submission" date="2020-12" db="EMBL/GenBank/DDBJ databases">
        <title>Genome public.</title>
        <authorList>
            <person name="Sun Q."/>
        </authorList>
    </citation>
    <scope>NUCLEOTIDE SEQUENCE [LARGE SCALE GENOMIC DNA]</scope>
    <source>
        <strain evidence="3 4">CCM 8864</strain>
    </source>
</reference>
<comment type="caution">
    <text evidence="3">The sequence shown here is derived from an EMBL/GenBank/DDBJ whole genome shotgun (WGS) entry which is preliminary data.</text>
</comment>
<dbReference type="Proteomes" id="UP000625574">
    <property type="component" value="Unassembled WGS sequence"/>
</dbReference>
<keyword evidence="2" id="KW-1133">Transmembrane helix</keyword>